<accession>A0A4Y7T9X4</accession>
<dbReference type="Gene3D" id="1.10.1520.10">
    <property type="entry name" value="Ribonuclease III domain"/>
    <property type="match status" value="1"/>
</dbReference>
<feature type="region of interest" description="Disordered" evidence="1">
    <location>
        <begin position="282"/>
        <end position="314"/>
    </location>
</feature>
<feature type="compositionally biased region" description="Low complexity" evidence="1">
    <location>
        <begin position="299"/>
        <end position="314"/>
    </location>
</feature>
<dbReference type="GO" id="GO:0006396">
    <property type="term" value="P:RNA processing"/>
    <property type="evidence" value="ECO:0007669"/>
    <property type="project" value="InterPro"/>
</dbReference>
<organism evidence="3 4">
    <name type="scientific">Coprinellus micaceus</name>
    <name type="common">Glistening ink-cap mushroom</name>
    <name type="synonym">Coprinus micaceus</name>
    <dbReference type="NCBI Taxonomy" id="71717"/>
    <lineage>
        <taxon>Eukaryota</taxon>
        <taxon>Fungi</taxon>
        <taxon>Dikarya</taxon>
        <taxon>Basidiomycota</taxon>
        <taxon>Agaricomycotina</taxon>
        <taxon>Agaricomycetes</taxon>
        <taxon>Agaricomycetidae</taxon>
        <taxon>Agaricales</taxon>
        <taxon>Agaricineae</taxon>
        <taxon>Psathyrellaceae</taxon>
        <taxon>Coprinellus</taxon>
    </lineage>
</organism>
<reference evidence="3 4" key="1">
    <citation type="journal article" date="2019" name="Nat. Ecol. Evol.">
        <title>Megaphylogeny resolves global patterns of mushroom evolution.</title>
        <authorList>
            <person name="Varga T."/>
            <person name="Krizsan K."/>
            <person name="Foldi C."/>
            <person name="Dima B."/>
            <person name="Sanchez-Garcia M."/>
            <person name="Sanchez-Ramirez S."/>
            <person name="Szollosi G.J."/>
            <person name="Szarkandi J.G."/>
            <person name="Papp V."/>
            <person name="Albert L."/>
            <person name="Andreopoulos W."/>
            <person name="Angelini C."/>
            <person name="Antonin V."/>
            <person name="Barry K.W."/>
            <person name="Bougher N.L."/>
            <person name="Buchanan P."/>
            <person name="Buyck B."/>
            <person name="Bense V."/>
            <person name="Catcheside P."/>
            <person name="Chovatia M."/>
            <person name="Cooper J."/>
            <person name="Damon W."/>
            <person name="Desjardin D."/>
            <person name="Finy P."/>
            <person name="Geml J."/>
            <person name="Haridas S."/>
            <person name="Hughes K."/>
            <person name="Justo A."/>
            <person name="Karasinski D."/>
            <person name="Kautmanova I."/>
            <person name="Kiss B."/>
            <person name="Kocsube S."/>
            <person name="Kotiranta H."/>
            <person name="LaButti K.M."/>
            <person name="Lechner B.E."/>
            <person name="Liimatainen K."/>
            <person name="Lipzen A."/>
            <person name="Lukacs Z."/>
            <person name="Mihaltcheva S."/>
            <person name="Morgado L.N."/>
            <person name="Niskanen T."/>
            <person name="Noordeloos M.E."/>
            <person name="Ohm R.A."/>
            <person name="Ortiz-Santana B."/>
            <person name="Ovrebo C."/>
            <person name="Racz N."/>
            <person name="Riley R."/>
            <person name="Savchenko A."/>
            <person name="Shiryaev A."/>
            <person name="Soop K."/>
            <person name="Spirin V."/>
            <person name="Szebenyi C."/>
            <person name="Tomsovsky M."/>
            <person name="Tulloss R.E."/>
            <person name="Uehling J."/>
            <person name="Grigoriev I.V."/>
            <person name="Vagvolgyi C."/>
            <person name="Papp T."/>
            <person name="Martin F.M."/>
            <person name="Miettinen O."/>
            <person name="Hibbett D.S."/>
            <person name="Nagy L.G."/>
        </authorList>
    </citation>
    <scope>NUCLEOTIDE SEQUENCE [LARGE SCALE GENOMIC DNA]</scope>
    <source>
        <strain evidence="3 4">FP101781</strain>
    </source>
</reference>
<dbReference type="PANTHER" id="PTHR28160">
    <property type="entry name" value="54S RIBOSOMAL PROTEIN L15, MITOCHONDRIAL"/>
    <property type="match status" value="1"/>
</dbReference>
<dbReference type="InterPro" id="IPR036389">
    <property type="entry name" value="RNase_III_sf"/>
</dbReference>
<evidence type="ECO:0000313" key="4">
    <source>
        <dbReference type="Proteomes" id="UP000298030"/>
    </source>
</evidence>
<sequence>MVPFFLRTGVATSGASDSTVSSCLAVWNHVFALSGVQEYPHIVLLRLDGFRVTAVRYYGQAAARVEDHQPSSSHSLEAALGRSQRQQGQYGAGRAQAAEVGLEEGDTPGSSKPSSVQESSERMAKHLNDLHVSAKYGSNAALGFTGRRVLECYLNLFLTASKELKPIHDLEDIAERALHPNLLGEQLGGRWGFSKILNWTPAVTRSQLEETKDPATLIRRIGLHKVQGEAVAAVLGAIYMQHGGSIAHRVFHTRMLPHLLVRGGLPTAFHAEAEALAKRMGGPEGNLLHALGKTQFNDSPSPSSSASSHSSPAS</sequence>
<gene>
    <name evidence="3" type="ORF">FA13DRAFT_1791710</name>
</gene>
<proteinExistence type="predicted"/>
<feature type="domain" description="RNase III" evidence="2">
    <location>
        <begin position="136"/>
        <end position="258"/>
    </location>
</feature>
<dbReference type="STRING" id="71717.A0A4Y7T9X4"/>
<evidence type="ECO:0000313" key="3">
    <source>
        <dbReference type="EMBL" id="TEB30967.1"/>
    </source>
</evidence>
<dbReference type="GO" id="GO:0005762">
    <property type="term" value="C:mitochondrial large ribosomal subunit"/>
    <property type="evidence" value="ECO:0007669"/>
    <property type="project" value="InterPro"/>
</dbReference>
<evidence type="ECO:0000259" key="2">
    <source>
        <dbReference type="Pfam" id="PF14622"/>
    </source>
</evidence>
<comment type="caution">
    <text evidence="3">The sequence shown here is derived from an EMBL/GenBank/DDBJ whole genome shotgun (WGS) entry which is preliminary data.</text>
</comment>
<dbReference type="InterPro" id="IPR040030">
    <property type="entry name" value="Ribosomal_mL57"/>
</dbReference>
<dbReference type="SUPFAM" id="SSF69065">
    <property type="entry name" value="RNase III domain-like"/>
    <property type="match status" value="1"/>
</dbReference>
<dbReference type="GO" id="GO:0004525">
    <property type="term" value="F:ribonuclease III activity"/>
    <property type="evidence" value="ECO:0007669"/>
    <property type="project" value="InterPro"/>
</dbReference>
<dbReference type="EMBL" id="QPFP01000020">
    <property type="protein sequence ID" value="TEB30967.1"/>
    <property type="molecule type" value="Genomic_DNA"/>
</dbReference>
<dbReference type="Pfam" id="PF14622">
    <property type="entry name" value="Ribonucleas_3_3"/>
    <property type="match status" value="1"/>
</dbReference>
<dbReference type="OrthoDB" id="2281895at2759"/>
<evidence type="ECO:0000256" key="1">
    <source>
        <dbReference type="SAM" id="MobiDB-lite"/>
    </source>
</evidence>
<dbReference type="PANTHER" id="PTHR28160:SF1">
    <property type="entry name" value="LARGE RIBOSOMAL SUBUNIT PROTEIN ML57"/>
    <property type="match status" value="1"/>
</dbReference>
<keyword evidence="4" id="KW-1185">Reference proteome</keyword>
<dbReference type="Proteomes" id="UP000298030">
    <property type="component" value="Unassembled WGS sequence"/>
</dbReference>
<feature type="region of interest" description="Disordered" evidence="1">
    <location>
        <begin position="66"/>
        <end position="122"/>
    </location>
</feature>
<dbReference type="GO" id="GO:0003735">
    <property type="term" value="F:structural constituent of ribosome"/>
    <property type="evidence" value="ECO:0007669"/>
    <property type="project" value="InterPro"/>
</dbReference>
<name>A0A4Y7T9X4_COPMI</name>
<feature type="compositionally biased region" description="Low complexity" evidence="1">
    <location>
        <begin position="81"/>
        <end position="98"/>
    </location>
</feature>
<protein>
    <recommendedName>
        <fullName evidence="2">RNase III domain-containing protein</fullName>
    </recommendedName>
</protein>
<dbReference type="AlphaFoldDB" id="A0A4Y7T9X4"/>
<dbReference type="GO" id="GO:0032543">
    <property type="term" value="P:mitochondrial translation"/>
    <property type="evidence" value="ECO:0007669"/>
    <property type="project" value="InterPro"/>
</dbReference>
<dbReference type="InterPro" id="IPR000999">
    <property type="entry name" value="RNase_III_dom"/>
</dbReference>